<organism evidence="1 2">
    <name type="scientific">Syntrophobotulus glycolicus (strain DSM 8271 / FlGlyR)</name>
    <dbReference type="NCBI Taxonomy" id="645991"/>
    <lineage>
        <taxon>Bacteria</taxon>
        <taxon>Bacillati</taxon>
        <taxon>Bacillota</taxon>
        <taxon>Clostridia</taxon>
        <taxon>Eubacteriales</taxon>
        <taxon>Desulfitobacteriaceae</taxon>
        <taxon>Syntrophobotulus</taxon>
    </lineage>
</organism>
<evidence type="ECO:0000313" key="2">
    <source>
        <dbReference type="Proteomes" id="UP000007488"/>
    </source>
</evidence>
<accession>F0T0J5</accession>
<evidence type="ECO:0000313" key="1">
    <source>
        <dbReference type="EMBL" id="ADY55060.1"/>
    </source>
</evidence>
<dbReference type="AlphaFoldDB" id="F0T0J5"/>
<sequence>MKRLQKEIGEQSRTTLVYARMVRDFLVKQKVGRMLNQVFLIKEIKVANVDKWRVIFH</sequence>
<reference evidence="2" key="2">
    <citation type="submission" date="2011-02" db="EMBL/GenBank/DDBJ databases">
        <title>The complete genome of Syntrophobotulus glycolicus DSM 8271.</title>
        <authorList>
            <person name="Lucas S."/>
            <person name="Copeland A."/>
            <person name="Lapidus A."/>
            <person name="Bruce D."/>
            <person name="Goodwin L."/>
            <person name="Pitluck S."/>
            <person name="Kyrpides N."/>
            <person name="Mavromatis K."/>
            <person name="Pagani I."/>
            <person name="Ivanova N."/>
            <person name="Mikhailova N."/>
            <person name="Chertkov O."/>
            <person name="Held B."/>
            <person name="Detter J.C."/>
            <person name="Tapia R."/>
            <person name="Han C."/>
            <person name="Land M."/>
            <person name="Hauser L."/>
            <person name="Markowitz V."/>
            <person name="Cheng J.-F."/>
            <person name="Hugenholtz P."/>
            <person name="Woyke T."/>
            <person name="Wu D."/>
            <person name="Spring S."/>
            <person name="Schroeder M."/>
            <person name="Brambilla E."/>
            <person name="Klenk H.-P."/>
            <person name="Eisen J.A."/>
        </authorList>
    </citation>
    <scope>NUCLEOTIDE SEQUENCE [LARGE SCALE GENOMIC DNA]</scope>
    <source>
        <strain evidence="2">DSM 8271 / FlGlyR</strain>
    </source>
</reference>
<proteinExistence type="predicted"/>
<dbReference type="STRING" id="645991.Sgly_0698"/>
<name>F0T0J5_SYNGF</name>
<dbReference type="KEGG" id="sgy:Sgly_0698"/>
<dbReference type="HOGENOM" id="CLU_2995070_0_0_9"/>
<gene>
    <name evidence="1" type="ordered locus">Sgly_0698</name>
</gene>
<keyword evidence="2" id="KW-1185">Reference proteome</keyword>
<dbReference type="Proteomes" id="UP000007488">
    <property type="component" value="Chromosome"/>
</dbReference>
<protein>
    <submittedName>
        <fullName evidence="1">Uncharacterized protein</fullName>
    </submittedName>
</protein>
<reference evidence="1 2" key="1">
    <citation type="journal article" date="2011" name="Stand. Genomic Sci.">
        <title>Complete genome sequence of Syntrophobotulus glycolicus type strain (FlGlyR).</title>
        <authorList>
            <person name="Han C."/>
            <person name="Mwirichia R."/>
            <person name="Chertkov O."/>
            <person name="Held B."/>
            <person name="Lapidus A."/>
            <person name="Nolan M."/>
            <person name="Lucas S."/>
            <person name="Hammon N."/>
            <person name="Deshpande S."/>
            <person name="Cheng J.F."/>
            <person name="Tapia R."/>
            <person name="Goodwin L."/>
            <person name="Pitluck S."/>
            <person name="Huntemann M."/>
            <person name="Liolios K."/>
            <person name="Ivanova N."/>
            <person name="Pagani I."/>
            <person name="Mavromatis K."/>
            <person name="Ovchinikova G."/>
            <person name="Pati A."/>
            <person name="Chen A."/>
            <person name="Palaniappan K."/>
            <person name="Land M."/>
            <person name="Hauser L."/>
            <person name="Brambilla E.M."/>
            <person name="Rohde M."/>
            <person name="Spring S."/>
            <person name="Sikorski J."/>
            <person name="Goker M."/>
            <person name="Woyke T."/>
            <person name="Bristow J."/>
            <person name="Eisen J.A."/>
            <person name="Markowitz V."/>
            <person name="Hugenholtz P."/>
            <person name="Kyrpides N.C."/>
            <person name="Klenk H.P."/>
            <person name="Detter J.C."/>
        </authorList>
    </citation>
    <scope>NUCLEOTIDE SEQUENCE [LARGE SCALE GENOMIC DNA]</scope>
    <source>
        <strain evidence="2">DSM 8271 / FlGlyR</strain>
    </source>
</reference>
<dbReference type="EMBL" id="CP002547">
    <property type="protein sequence ID" value="ADY55060.1"/>
    <property type="molecule type" value="Genomic_DNA"/>
</dbReference>